<evidence type="ECO:0000313" key="5">
    <source>
        <dbReference type="EMBL" id="NEY19792.1"/>
    </source>
</evidence>
<sequence length="271" mass="31250">MSCTGKLEICAVTRENKTIISNCYYEGALKVSRPIYLEEHTPNLYLIYIGGGYVDGDMYVTTLRLEEEAELIVTTQSSTKVYKTPVHPVLQRTHIELKKGSVLEYLPDPLICFEGSRFSQETIVHLDEDACFMLSDIITPGWAEDGSLFYYDWIRSKLKIFKYDRLVVYDHLWLQPDGEMDGILQLDGYTHIGTFLVIHNSVDQLFLDRVYEEIEMFHEDVRFGVSLLPVNGFIFRVLANRTPIIEQIIAHIHLFARQSLLGKNGAILRKY</sequence>
<evidence type="ECO:0000313" key="4">
    <source>
        <dbReference type="EMBL" id="KHD84307.1"/>
    </source>
</evidence>
<protein>
    <recommendedName>
        <fullName evidence="3">Urease accessory protein UreD</fullName>
    </recommendedName>
</protein>
<keyword evidence="7" id="KW-1185">Reference proteome</keyword>
<dbReference type="Proteomes" id="UP000476934">
    <property type="component" value="Unassembled WGS sequence"/>
</dbReference>
<dbReference type="PANTHER" id="PTHR33643">
    <property type="entry name" value="UREASE ACCESSORY PROTEIN D"/>
    <property type="match status" value="1"/>
</dbReference>
<dbReference type="GO" id="GO:0005737">
    <property type="term" value="C:cytoplasm"/>
    <property type="evidence" value="ECO:0007669"/>
    <property type="project" value="UniProtKB-SubCell"/>
</dbReference>
<evidence type="ECO:0000256" key="2">
    <source>
        <dbReference type="ARBA" id="ARBA00023186"/>
    </source>
</evidence>
<comment type="similarity">
    <text evidence="1 3">Belongs to the UreD family.</text>
</comment>
<reference evidence="5 7" key="3">
    <citation type="submission" date="2020-03" db="EMBL/GenBank/DDBJ databases">
        <title>Bacillus aquiflavi sp. nov., isolated from yellow water of strong flavor Chinese baijiu in Yibin region of China.</title>
        <authorList>
            <person name="Xie J."/>
        </authorList>
    </citation>
    <scope>NUCLEOTIDE SEQUENCE [LARGE SCALE GENOMIC DNA]</scope>
    <source>
        <strain evidence="5 7">Gsoil 114</strain>
    </source>
</reference>
<reference evidence="4 6" key="1">
    <citation type="submission" date="2014-10" db="EMBL/GenBank/DDBJ databases">
        <title>Draft genome of phytase producing Bacillus ginsengihumi strain M2.11.</title>
        <authorList>
            <person name="Toymentseva A."/>
            <person name="Boulygina E.A."/>
            <person name="Kazakov S.V."/>
            <person name="Kayumov I."/>
            <person name="Suleimanova A.D."/>
            <person name="Mardanova A.M."/>
            <person name="Maria S.N."/>
            <person name="Sergey M.Y."/>
            <person name="Sharipova M.R."/>
        </authorList>
    </citation>
    <scope>NUCLEOTIDE SEQUENCE [LARGE SCALE GENOMIC DNA]</scope>
    <source>
        <strain evidence="4 6">M2.11</strain>
    </source>
</reference>
<dbReference type="InterPro" id="IPR002669">
    <property type="entry name" value="UreD"/>
</dbReference>
<evidence type="ECO:0000313" key="6">
    <source>
        <dbReference type="Proteomes" id="UP000030588"/>
    </source>
</evidence>
<keyword evidence="3" id="KW-0996">Nickel insertion</keyword>
<comment type="caution">
    <text evidence="4">The sequence shown here is derived from an EMBL/GenBank/DDBJ whole genome shotgun (WGS) entry which is preliminary data.</text>
</comment>
<keyword evidence="2 3" id="KW-0143">Chaperone</keyword>
<evidence type="ECO:0000313" key="7">
    <source>
        <dbReference type="Proteomes" id="UP000476934"/>
    </source>
</evidence>
<gene>
    <name evidence="3" type="primary">ureD</name>
    <name evidence="5" type="ORF">G4D61_07380</name>
    <name evidence="4" type="ORF">NG54_16400</name>
</gene>
<dbReference type="GO" id="GO:0016151">
    <property type="term" value="F:nickel cation binding"/>
    <property type="evidence" value="ECO:0007669"/>
    <property type="project" value="UniProtKB-UniRule"/>
</dbReference>
<dbReference type="PANTHER" id="PTHR33643:SF1">
    <property type="entry name" value="UREASE ACCESSORY PROTEIN D"/>
    <property type="match status" value="1"/>
</dbReference>
<comment type="subcellular location">
    <subcellularLocation>
        <location evidence="3">Cytoplasm</location>
    </subcellularLocation>
</comment>
<dbReference type="HAMAP" id="MF_01384">
    <property type="entry name" value="UreD"/>
    <property type="match status" value="1"/>
</dbReference>
<dbReference type="Pfam" id="PF01774">
    <property type="entry name" value="UreD"/>
    <property type="match status" value="1"/>
</dbReference>
<dbReference type="STRING" id="363870.NG54_16400"/>
<evidence type="ECO:0000256" key="3">
    <source>
        <dbReference type="HAMAP-Rule" id="MF_01384"/>
    </source>
</evidence>
<name>A0A0A6XW06_9BACI</name>
<comment type="subunit">
    <text evidence="3">UreD, UreF and UreG form a complex that acts as a GTP-hydrolysis-dependent molecular chaperone, activating the urease apoprotein by helping to assemble the nickel containing metallocenter of UreC. The UreE protein probably delivers the nickel.</text>
</comment>
<reference evidence="5 7" key="2">
    <citation type="submission" date="2020-02" db="EMBL/GenBank/DDBJ databases">
        <authorList>
            <person name="Feng H."/>
        </authorList>
    </citation>
    <scope>NUCLEOTIDE SEQUENCE [LARGE SCALE GENOMIC DNA]</scope>
    <source>
        <strain evidence="5 7">Gsoil 114</strain>
    </source>
</reference>
<evidence type="ECO:0000256" key="1">
    <source>
        <dbReference type="ARBA" id="ARBA00007177"/>
    </source>
</evidence>
<comment type="function">
    <text evidence="3">Required for maturation of urease via the functional incorporation of the urease nickel metallocenter.</text>
</comment>
<proteinExistence type="inferred from homology"/>
<accession>A0A0A6XW06</accession>
<dbReference type="Proteomes" id="UP000030588">
    <property type="component" value="Unassembled WGS sequence"/>
</dbReference>
<keyword evidence="3" id="KW-0963">Cytoplasm</keyword>
<dbReference type="RefSeq" id="WP_035355985.1">
    <property type="nucleotide sequence ID" value="NZ_JAAIWK010000009.1"/>
</dbReference>
<dbReference type="EMBL" id="JAAIWK010000009">
    <property type="protein sequence ID" value="NEY19792.1"/>
    <property type="molecule type" value="Genomic_DNA"/>
</dbReference>
<dbReference type="OrthoDB" id="9807968at2"/>
<organism evidence="4 6">
    <name type="scientific">Heyndrickxia ginsengihumi</name>
    <dbReference type="NCBI Taxonomy" id="363870"/>
    <lineage>
        <taxon>Bacteria</taxon>
        <taxon>Bacillati</taxon>
        <taxon>Bacillota</taxon>
        <taxon>Bacilli</taxon>
        <taxon>Bacillales</taxon>
        <taxon>Bacillaceae</taxon>
        <taxon>Heyndrickxia</taxon>
    </lineage>
</organism>
<dbReference type="EMBL" id="JRUN01000072">
    <property type="protein sequence ID" value="KHD84307.1"/>
    <property type="molecule type" value="Genomic_DNA"/>
</dbReference>
<dbReference type="AlphaFoldDB" id="A0A0A6XW06"/>